<reference evidence="2 3" key="1">
    <citation type="journal article" date="2016" name="Mol. Biol. Evol.">
        <title>Comparative Genomics of Early-Diverging Mushroom-Forming Fungi Provides Insights into the Origins of Lignocellulose Decay Capabilities.</title>
        <authorList>
            <person name="Nagy L.G."/>
            <person name="Riley R."/>
            <person name="Tritt A."/>
            <person name="Adam C."/>
            <person name="Daum C."/>
            <person name="Floudas D."/>
            <person name="Sun H."/>
            <person name="Yadav J.S."/>
            <person name="Pangilinan J."/>
            <person name="Larsson K.H."/>
            <person name="Matsuura K."/>
            <person name="Barry K."/>
            <person name="Labutti K."/>
            <person name="Kuo R."/>
            <person name="Ohm R.A."/>
            <person name="Bhattacharya S.S."/>
            <person name="Shirouzu T."/>
            <person name="Yoshinaga Y."/>
            <person name="Martin F.M."/>
            <person name="Grigoriev I.V."/>
            <person name="Hibbett D.S."/>
        </authorList>
    </citation>
    <scope>NUCLEOTIDE SEQUENCE [LARGE SCALE GENOMIC DNA]</scope>
    <source>
        <strain evidence="2 3">HHB12029</strain>
    </source>
</reference>
<proteinExistence type="predicted"/>
<sequence length="200" mass="22937">MCHVERVLTPCAGCTRRVDQRVGGCTSTRSRQEREHPEAWRMGNALTPHSIRRRSDLPNENQNSALEARSCRVGERGVMYESRTAPKRSRRKRGVGAIWRARKVCDTSSVAFHARYESFLTQRDTESSYGSGTCEARSRQDLHKARLVHTSHDIHYIRNSCRVDAGRREAGIRDKCAESWQWPRNPDMSRRPPSSSANDR</sequence>
<organism evidence="2 3">
    <name type="scientific">Exidia glandulosa HHB12029</name>
    <dbReference type="NCBI Taxonomy" id="1314781"/>
    <lineage>
        <taxon>Eukaryota</taxon>
        <taxon>Fungi</taxon>
        <taxon>Dikarya</taxon>
        <taxon>Basidiomycota</taxon>
        <taxon>Agaricomycotina</taxon>
        <taxon>Agaricomycetes</taxon>
        <taxon>Auriculariales</taxon>
        <taxon>Exidiaceae</taxon>
        <taxon>Exidia</taxon>
    </lineage>
</organism>
<dbReference type="Proteomes" id="UP000077266">
    <property type="component" value="Unassembled WGS sequence"/>
</dbReference>
<feature type="region of interest" description="Disordered" evidence="1">
    <location>
        <begin position="25"/>
        <end position="68"/>
    </location>
</feature>
<evidence type="ECO:0000256" key="1">
    <source>
        <dbReference type="SAM" id="MobiDB-lite"/>
    </source>
</evidence>
<protein>
    <submittedName>
        <fullName evidence="2">Uncharacterized protein</fullName>
    </submittedName>
</protein>
<feature type="region of interest" description="Disordered" evidence="1">
    <location>
        <begin position="181"/>
        <end position="200"/>
    </location>
</feature>
<evidence type="ECO:0000313" key="2">
    <source>
        <dbReference type="EMBL" id="KZV90851.1"/>
    </source>
</evidence>
<accession>A0A165GQB6</accession>
<name>A0A165GQB6_EXIGL</name>
<dbReference type="AlphaFoldDB" id="A0A165GQB6"/>
<dbReference type="InParanoid" id="A0A165GQB6"/>
<dbReference type="EMBL" id="KV426039">
    <property type="protein sequence ID" value="KZV90851.1"/>
    <property type="molecule type" value="Genomic_DNA"/>
</dbReference>
<feature type="compositionally biased region" description="Basic and acidic residues" evidence="1">
    <location>
        <begin position="30"/>
        <end position="39"/>
    </location>
</feature>
<keyword evidence="3" id="KW-1185">Reference proteome</keyword>
<evidence type="ECO:0000313" key="3">
    <source>
        <dbReference type="Proteomes" id="UP000077266"/>
    </source>
</evidence>
<gene>
    <name evidence="2" type="ORF">EXIGLDRAFT_109353</name>
</gene>